<sequence length="152" mass="18117">MLKLLLQNLENLKDIQIIQQYRTKQDINEAKPWKQLIQPRQKNELQKQLNLKGTQEPKQVINSLHLCKRTLMTCPWPYRSLIAAQHFEVQSFTFRNRFSRAVSQENEFCDEREAQPNLSSISRNKASILAMRLQLQRQTSRFTVYFIKIIIN</sequence>
<proteinExistence type="predicted"/>
<dbReference type="Proteomes" id="UP001642409">
    <property type="component" value="Unassembled WGS sequence"/>
</dbReference>
<keyword evidence="3" id="KW-1185">Reference proteome</keyword>
<protein>
    <submittedName>
        <fullName evidence="2">Hypothetical_protein</fullName>
    </submittedName>
</protein>
<evidence type="ECO:0000313" key="1">
    <source>
        <dbReference type="EMBL" id="CAI9943980.1"/>
    </source>
</evidence>
<reference evidence="2 3" key="2">
    <citation type="submission" date="2024-07" db="EMBL/GenBank/DDBJ databases">
        <authorList>
            <person name="Akdeniz Z."/>
        </authorList>
    </citation>
    <scope>NUCLEOTIDE SEQUENCE [LARGE SCALE GENOMIC DNA]</scope>
</reference>
<dbReference type="EMBL" id="CAXDID020000135">
    <property type="protein sequence ID" value="CAL6037042.1"/>
    <property type="molecule type" value="Genomic_DNA"/>
</dbReference>
<evidence type="ECO:0000313" key="2">
    <source>
        <dbReference type="EMBL" id="CAL6037042.1"/>
    </source>
</evidence>
<dbReference type="AlphaFoldDB" id="A0AA86PPJ1"/>
<comment type="caution">
    <text evidence="1">The sequence shown here is derived from an EMBL/GenBank/DDBJ whole genome shotgun (WGS) entry which is preliminary data.</text>
</comment>
<evidence type="ECO:0000313" key="3">
    <source>
        <dbReference type="Proteomes" id="UP001642409"/>
    </source>
</evidence>
<gene>
    <name evidence="1" type="ORF">HINF_LOCUS31625</name>
    <name evidence="2" type="ORF">HINF_LOCUS36703</name>
</gene>
<dbReference type="EMBL" id="CATOUU010000720">
    <property type="protein sequence ID" value="CAI9943980.1"/>
    <property type="molecule type" value="Genomic_DNA"/>
</dbReference>
<name>A0AA86PPJ1_9EUKA</name>
<organism evidence="1">
    <name type="scientific">Hexamita inflata</name>
    <dbReference type="NCBI Taxonomy" id="28002"/>
    <lineage>
        <taxon>Eukaryota</taxon>
        <taxon>Metamonada</taxon>
        <taxon>Diplomonadida</taxon>
        <taxon>Hexamitidae</taxon>
        <taxon>Hexamitinae</taxon>
        <taxon>Hexamita</taxon>
    </lineage>
</organism>
<reference evidence="1" key="1">
    <citation type="submission" date="2023-06" db="EMBL/GenBank/DDBJ databases">
        <authorList>
            <person name="Kurt Z."/>
        </authorList>
    </citation>
    <scope>NUCLEOTIDE SEQUENCE</scope>
</reference>
<accession>A0AA86PPJ1</accession>